<feature type="region of interest" description="Disordered" evidence="1">
    <location>
        <begin position="186"/>
        <end position="207"/>
    </location>
</feature>
<gene>
    <name evidence="2" type="ORF">UFOPK1493_01384</name>
</gene>
<sequence length="333" mass="35012">MVPTSRPVPPRRRVSRRRYLARRIGVLAAFVLLVVGVVRVGGAMFGAEDTEAVAPADPGIADTSDTSGAGSDATGSADGTAVPGTAATTGSIAATTTTVAAPSVPTAADPAVVLIAGDSDAGTFGPYLETLLADTGVVRTTLDYKVSSGLARPDFFDWPTHFRSIVPQVAPDIVVVTFGGNDPQGLTDGVKADGSPNFIVGEPTGEGDEEWRAEYGRRVGEVMDYLSADGRTLVWVGIPNDDNPEVTARLRVQDEVVRAEAAERPQVRFVDAWNRFSGREGNWAEFVIDPRDKTAKDVRADDGFHLNVVGAEILALDIAEVVLADLRGRGAAV</sequence>
<dbReference type="InterPro" id="IPR007407">
    <property type="entry name" value="DUF459"/>
</dbReference>
<feature type="region of interest" description="Disordered" evidence="1">
    <location>
        <begin position="55"/>
        <end position="82"/>
    </location>
</feature>
<name>A0A6J6CVW6_9ZZZZ</name>
<protein>
    <submittedName>
        <fullName evidence="2">Unannotated protein</fullName>
    </submittedName>
</protein>
<dbReference type="InterPro" id="IPR036514">
    <property type="entry name" value="SGNH_hydro_sf"/>
</dbReference>
<dbReference type="Pfam" id="PF04311">
    <property type="entry name" value="DUF459"/>
    <property type="match status" value="1"/>
</dbReference>
<accession>A0A6J6CVW6</accession>
<proteinExistence type="predicted"/>
<evidence type="ECO:0000256" key="1">
    <source>
        <dbReference type="SAM" id="MobiDB-lite"/>
    </source>
</evidence>
<evidence type="ECO:0000313" key="2">
    <source>
        <dbReference type="EMBL" id="CAB4555622.1"/>
    </source>
</evidence>
<reference evidence="2" key="1">
    <citation type="submission" date="2020-05" db="EMBL/GenBank/DDBJ databases">
        <authorList>
            <person name="Chiriac C."/>
            <person name="Salcher M."/>
            <person name="Ghai R."/>
            <person name="Kavagutti S V."/>
        </authorList>
    </citation>
    <scope>NUCLEOTIDE SEQUENCE</scope>
</reference>
<dbReference type="Gene3D" id="3.40.50.1110">
    <property type="entry name" value="SGNH hydrolase"/>
    <property type="match status" value="1"/>
</dbReference>
<feature type="compositionally biased region" description="Low complexity" evidence="1">
    <location>
        <begin position="61"/>
        <end position="82"/>
    </location>
</feature>
<dbReference type="EMBL" id="CAEZSR010000040">
    <property type="protein sequence ID" value="CAB4555622.1"/>
    <property type="molecule type" value="Genomic_DNA"/>
</dbReference>
<organism evidence="2">
    <name type="scientific">freshwater metagenome</name>
    <dbReference type="NCBI Taxonomy" id="449393"/>
    <lineage>
        <taxon>unclassified sequences</taxon>
        <taxon>metagenomes</taxon>
        <taxon>ecological metagenomes</taxon>
    </lineage>
</organism>
<dbReference type="SUPFAM" id="SSF52266">
    <property type="entry name" value="SGNH hydrolase"/>
    <property type="match status" value="1"/>
</dbReference>
<dbReference type="AlphaFoldDB" id="A0A6J6CVW6"/>